<feature type="compositionally biased region" description="Acidic residues" evidence="10">
    <location>
        <begin position="189"/>
        <end position="218"/>
    </location>
</feature>
<dbReference type="InterPro" id="IPR031334">
    <property type="entry name" value="Piezo_cap_dom"/>
</dbReference>
<feature type="transmembrane region" description="Helical" evidence="11">
    <location>
        <begin position="12"/>
        <end position="37"/>
    </location>
</feature>
<feature type="transmembrane region" description="Helical" evidence="11">
    <location>
        <begin position="244"/>
        <end position="263"/>
    </location>
</feature>
<feature type="transmembrane region" description="Helical" evidence="11">
    <location>
        <begin position="651"/>
        <end position="669"/>
    </location>
</feature>
<feature type="transmembrane region" description="Helical" evidence="11">
    <location>
        <begin position="1957"/>
        <end position="1976"/>
    </location>
</feature>
<evidence type="ECO:0000313" key="17">
    <source>
        <dbReference type="Ensembl" id="ENSELUP00000050450.2"/>
    </source>
</evidence>
<feature type="transmembrane region" description="Helical" evidence="11">
    <location>
        <begin position="89"/>
        <end position="109"/>
    </location>
</feature>
<dbReference type="PANTHER" id="PTHR47049">
    <property type="entry name" value="PIEZO-TYPE MECHANOSENSITIVE ION CHANNEL HOMOLOG"/>
    <property type="match status" value="1"/>
</dbReference>
<feature type="region of interest" description="Disordered" evidence="10">
    <location>
        <begin position="182"/>
        <end position="218"/>
    </location>
</feature>
<evidence type="ECO:0000259" key="14">
    <source>
        <dbReference type="Pfam" id="PF23188"/>
    </source>
</evidence>
<evidence type="ECO:0000256" key="11">
    <source>
        <dbReference type="SAM" id="Phobius"/>
    </source>
</evidence>
<feature type="region of interest" description="Disordered" evidence="10">
    <location>
        <begin position="1630"/>
        <end position="1671"/>
    </location>
</feature>
<keyword evidence="7" id="KW-0406">Ion transport</keyword>
<feature type="domain" description="Piezo THU9 and anchor" evidence="16">
    <location>
        <begin position="2185"/>
        <end position="2422"/>
    </location>
</feature>
<reference evidence="17" key="2">
    <citation type="submission" date="2020-02" db="EMBL/GenBank/DDBJ databases">
        <title>Esox lucius (northern pike) genome, fEsoLuc1, primary haplotype.</title>
        <authorList>
            <person name="Myers G."/>
            <person name="Karagic N."/>
            <person name="Meyer A."/>
            <person name="Pippel M."/>
            <person name="Reichard M."/>
            <person name="Winkler S."/>
            <person name="Tracey A."/>
            <person name="Sims Y."/>
            <person name="Howe K."/>
            <person name="Rhie A."/>
            <person name="Formenti G."/>
            <person name="Durbin R."/>
            <person name="Fedrigo O."/>
            <person name="Jarvis E.D."/>
        </authorList>
    </citation>
    <scope>NUCLEOTIDE SEQUENCE [LARGE SCALE GENOMIC DNA]</scope>
</reference>
<feature type="transmembrane region" description="Helical" evidence="11">
    <location>
        <begin position="330"/>
        <end position="352"/>
    </location>
</feature>
<feature type="transmembrane region" description="Helical" evidence="11">
    <location>
        <begin position="2187"/>
        <end position="2209"/>
    </location>
</feature>
<feature type="region of interest" description="Disordered" evidence="10">
    <location>
        <begin position="2082"/>
        <end position="2135"/>
    </location>
</feature>
<feature type="region of interest" description="Disordered" evidence="10">
    <location>
        <begin position="1689"/>
        <end position="1713"/>
    </location>
</feature>
<evidence type="ECO:0000256" key="8">
    <source>
        <dbReference type="ARBA" id="ARBA00023136"/>
    </source>
</evidence>
<dbReference type="GO" id="GO:0008381">
    <property type="term" value="F:mechanosensitive monoatomic ion channel activity"/>
    <property type="evidence" value="ECO:0007669"/>
    <property type="project" value="InterPro"/>
</dbReference>
<feature type="region of interest" description="Disordered" evidence="10">
    <location>
        <begin position="1454"/>
        <end position="1474"/>
    </location>
</feature>
<keyword evidence="18" id="KW-1185">Reference proteome</keyword>
<proteinExistence type="inferred from homology"/>
<keyword evidence="5 11" id="KW-0812">Transmembrane</keyword>
<accession>A0A6Q2XB51</accession>
<feature type="transmembrane region" description="Helical" evidence="11">
    <location>
        <begin position="705"/>
        <end position="723"/>
    </location>
</feature>
<dbReference type="Proteomes" id="UP000265140">
    <property type="component" value="Chromosome 3"/>
</dbReference>
<feature type="transmembrane region" description="Helical" evidence="11">
    <location>
        <begin position="1275"/>
        <end position="1298"/>
    </location>
</feature>
<feature type="transmembrane region" description="Helical" evidence="11">
    <location>
        <begin position="1079"/>
        <end position="1097"/>
    </location>
</feature>
<feature type="transmembrane region" description="Helical" evidence="11">
    <location>
        <begin position="1187"/>
        <end position="1205"/>
    </location>
</feature>
<feature type="transmembrane region" description="Helical" evidence="11">
    <location>
        <begin position="159"/>
        <end position="176"/>
    </location>
</feature>
<feature type="region of interest" description="Disordered" evidence="10">
    <location>
        <begin position="462"/>
        <end position="484"/>
    </location>
</feature>
<feature type="transmembrane region" description="Helical" evidence="11">
    <location>
        <begin position="2360"/>
        <end position="2379"/>
    </location>
</feature>
<evidence type="ECO:0000256" key="10">
    <source>
        <dbReference type="SAM" id="MobiDB-lite"/>
    </source>
</evidence>
<comment type="similarity">
    <text evidence="2">Belongs to the PIEZO (TC 1.A.75) family.</text>
</comment>
<feature type="transmembrane region" description="Helical" evidence="11">
    <location>
        <begin position="1310"/>
        <end position="1335"/>
    </location>
</feature>
<evidence type="ECO:0000259" key="12">
    <source>
        <dbReference type="Pfam" id="PF12166"/>
    </source>
</evidence>
<feature type="transmembrane region" description="Helical" evidence="11">
    <location>
        <begin position="1131"/>
        <end position="1153"/>
    </location>
</feature>
<feature type="transmembrane region" description="Helical" evidence="11">
    <location>
        <begin position="2229"/>
        <end position="2249"/>
    </location>
</feature>
<evidence type="ECO:0000313" key="18">
    <source>
        <dbReference type="Proteomes" id="UP000265140"/>
    </source>
</evidence>
<feature type="transmembrane region" description="Helical" evidence="11">
    <location>
        <begin position="1250"/>
        <end position="1269"/>
    </location>
</feature>
<feature type="transmembrane region" description="Helical" evidence="11">
    <location>
        <begin position="1103"/>
        <end position="1119"/>
    </location>
</feature>
<keyword evidence="3" id="KW-0813">Transport</keyword>
<feature type="domain" description="Piezo non-specific cation channel cap" evidence="12">
    <location>
        <begin position="2463"/>
        <end position="2753"/>
    </location>
</feature>
<feature type="transmembrane region" description="Helical" evidence="11">
    <location>
        <begin position="364"/>
        <end position="382"/>
    </location>
</feature>
<feature type="transmembrane region" description="Helical" evidence="11">
    <location>
        <begin position="946"/>
        <end position="964"/>
    </location>
</feature>
<feature type="compositionally biased region" description="Low complexity" evidence="10">
    <location>
        <begin position="2085"/>
        <end position="2103"/>
    </location>
</feature>
<keyword evidence="6 11" id="KW-1133">Transmembrane helix</keyword>
<feature type="compositionally biased region" description="Polar residues" evidence="10">
    <location>
        <begin position="1661"/>
        <end position="1671"/>
    </location>
</feature>
<evidence type="ECO:0000256" key="7">
    <source>
        <dbReference type="ARBA" id="ARBA00023065"/>
    </source>
</evidence>
<feature type="transmembrane region" description="Helical" evidence="11">
    <location>
        <begin position="2666"/>
        <end position="2686"/>
    </location>
</feature>
<feature type="transmembrane region" description="Helical" evidence="11">
    <location>
        <begin position="2400"/>
        <end position="2424"/>
    </location>
</feature>
<feature type="transmembrane region" description="Helical" evidence="11">
    <location>
        <begin position="584"/>
        <end position="602"/>
    </location>
</feature>
<organism evidence="17 18">
    <name type="scientific">Esox lucius</name>
    <name type="common">Northern pike</name>
    <dbReference type="NCBI Taxonomy" id="8010"/>
    <lineage>
        <taxon>Eukaryota</taxon>
        <taxon>Metazoa</taxon>
        <taxon>Chordata</taxon>
        <taxon>Craniata</taxon>
        <taxon>Vertebrata</taxon>
        <taxon>Euteleostomi</taxon>
        <taxon>Actinopterygii</taxon>
        <taxon>Neopterygii</taxon>
        <taxon>Teleostei</taxon>
        <taxon>Protacanthopterygii</taxon>
        <taxon>Esociformes</taxon>
        <taxon>Esocidae</taxon>
        <taxon>Esox</taxon>
    </lineage>
</organism>
<dbReference type="GO" id="GO:0005886">
    <property type="term" value="C:plasma membrane"/>
    <property type="evidence" value="ECO:0007669"/>
    <property type="project" value="UniProtKB-SubCell"/>
</dbReference>
<dbReference type="Pfam" id="PF24871">
    <property type="entry name" value="Piezo_TM1-24"/>
    <property type="match status" value="1"/>
</dbReference>
<dbReference type="InterPro" id="IPR031805">
    <property type="entry name" value="Piezo_TM25-28"/>
</dbReference>
<dbReference type="Pfam" id="PF12166">
    <property type="entry name" value="Piezo_cap"/>
    <property type="match status" value="1"/>
</dbReference>
<feature type="compositionally biased region" description="Acidic residues" evidence="10">
    <location>
        <begin position="1751"/>
        <end position="1761"/>
    </location>
</feature>
<feature type="compositionally biased region" description="Gly residues" evidence="10">
    <location>
        <begin position="1780"/>
        <end position="1797"/>
    </location>
</feature>
<feature type="transmembrane region" description="Helical" evidence="11">
    <location>
        <begin position="1018"/>
        <end position="1036"/>
    </location>
</feature>
<evidence type="ECO:0000256" key="3">
    <source>
        <dbReference type="ARBA" id="ARBA00022448"/>
    </source>
</evidence>
<feature type="transmembrane region" description="Helical" evidence="11">
    <location>
        <begin position="896"/>
        <end position="916"/>
    </location>
</feature>
<feature type="transmembrane region" description="Helical" evidence="11">
    <location>
        <begin position="2292"/>
        <end position="2312"/>
    </location>
</feature>
<feature type="transmembrane region" description="Helical" evidence="11">
    <location>
        <begin position="2324"/>
        <end position="2340"/>
    </location>
</feature>
<feature type="region of interest" description="Disordered" evidence="10">
    <location>
        <begin position="2046"/>
        <end position="2068"/>
    </location>
</feature>
<feature type="transmembrane region" description="Helical" evidence="11">
    <location>
        <begin position="1930"/>
        <end position="1951"/>
    </location>
</feature>
<feature type="transmembrane region" description="Helical" evidence="11">
    <location>
        <begin position="269"/>
        <end position="285"/>
    </location>
</feature>
<feature type="transmembrane region" description="Helical" evidence="11">
    <location>
        <begin position="516"/>
        <end position="534"/>
    </location>
</feature>
<evidence type="ECO:0000256" key="4">
    <source>
        <dbReference type="ARBA" id="ARBA00022475"/>
    </source>
</evidence>
<feature type="domain" description="Piezo transmembrane helical unit" evidence="14">
    <location>
        <begin position="1913"/>
        <end position="2034"/>
    </location>
</feature>
<feature type="compositionally biased region" description="Acidic residues" evidence="10">
    <location>
        <begin position="1454"/>
        <end position="1464"/>
    </location>
</feature>
<evidence type="ECO:0000256" key="9">
    <source>
        <dbReference type="ARBA" id="ARBA00023303"/>
    </source>
</evidence>
<keyword evidence="9" id="KW-0407">Ion channel</keyword>
<feature type="transmembrane region" description="Helical" evidence="11">
    <location>
        <begin position="751"/>
        <end position="774"/>
    </location>
</feature>
<dbReference type="PANTHER" id="PTHR47049:SF6">
    <property type="entry name" value="PIEZO-TYPE MECHANOSENSITIVE ION CHANNEL COMPONENT"/>
    <property type="match status" value="1"/>
</dbReference>
<dbReference type="Pfam" id="PF15917">
    <property type="entry name" value="Piezo_TM25-28"/>
    <property type="match status" value="1"/>
</dbReference>
<evidence type="ECO:0000259" key="15">
    <source>
        <dbReference type="Pfam" id="PF24871"/>
    </source>
</evidence>
<evidence type="ECO:0000256" key="5">
    <source>
        <dbReference type="ARBA" id="ARBA00022692"/>
    </source>
</evidence>
<feature type="transmembrane region" description="Helical" evidence="11">
    <location>
        <begin position="57"/>
        <end position="77"/>
    </location>
</feature>
<evidence type="ECO:0000256" key="2">
    <source>
        <dbReference type="ARBA" id="ARBA00007821"/>
    </source>
</evidence>
<feature type="compositionally biased region" description="Acidic residues" evidence="10">
    <location>
        <begin position="467"/>
        <end position="483"/>
    </location>
</feature>
<dbReference type="InterPro" id="IPR027272">
    <property type="entry name" value="Piezo"/>
</dbReference>
<evidence type="ECO:0008006" key="19">
    <source>
        <dbReference type="Google" id="ProtNLM"/>
    </source>
</evidence>
<keyword evidence="8 11" id="KW-0472">Membrane</keyword>
<protein>
    <recommendedName>
        <fullName evidence="19">Piezo-type mechanosensitive ion channel component</fullName>
    </recommendedName>
</protein>
<feature type="domain" description="Piezo TM1-24" evidence="15">
    <location>
        <begin position="58"/>
        <end position="783"/>
    </location>
</feature>
<evidence type="ECO:0000259" key="16">
    <source>
        <dbReference type="Pfam" id="PF24874"/>
    </source>
</evidence>
<dbReference type="Pfam" id="PF24874">
    <property type="entry name" value="Piezo_THU9_anchor"/>
    <property type="match status" value="1"/>
</dbReference>
<evidence type="ECO:0000259" key="13">
    <source>
        <dbReference type="Pfam" id="PF15917"/>
    </source>
</evidence>
<reference evidence="17" key="4">
    <citation type="submission" date="2025-09" db="UniProtKB">
        <authorList>
            <consortium name="Ensembl"/>
        </authorList>
    </citation>
    <scope>IDENTIFICATION</scope>
</reference>
<feature type="transmembrane region" description="Helical" evidence="11">
    <location>
        <begin position="2258"/>
        <end position="2280"/>
    </location>
</feature>
<evidence type="ECO:0000256" key="6">
    <source>
        <dbReference type="ARBA" id="ARBA00022989"/>
    </source>
</evidence>
<dbReference type="InterPro" id="IPR056768">
    <property type="entry name" value="THU_Piezo"/>
</dbReference>
<evidence type="ECO:0000256" key="1">
    <source>
        <dbReference type="ARBA" id="ARBA00004651"/>
    </source>
</evidence>
<dbReference type="Ensembl" id="ENSELUT00000070549.2">
    <property type="protein sequence ID" value="ENSELUP00000050450.2"/>
    <property type="gene ID" value="ENSELUG00000007258.3"/>
</dbReference>
<keyword evidence="4" id="KW-1003">Cell membrane</keyword>
<dbReference type="InterPro" id="IPR056769">
    <property type="entry name" value="Piezo_TM1-24"/>
</dbReference>
<feature type="domain" description="Piezo TM25-28" evidence="13">
    <location>
        <begin position="1231"/>
        <end position="1444"/>
    </location>
</feature>
<feature type="transmembrane region" description="Helical" evidence="11">
    <location>
        <begin position="1900"/>
        <end position="1923"/>
    </location>
</feature>
<reference evidence="18" key="1">
    <citation type="journal article" date="2014" name="PLoS ONE">
        <title>The genome and linkage map of the northern pike (Esox lucius): conserved synteny revealed between the salmonid sister group and the Neoteleostei.</title>
        <authorList>
            <person name="Rondeau E.B."/>
            <person name="Minkley D.R."/>
            <person name="Leong J.S."/>
            <person name="Messmer A.M."/>
            <person name="Jantzen J.R."/>
            <person name="von Schalburg K.R."/>
            <person name="Lemon C."/>
            <person name="Bird N.H."/>
            <person name="Koop B.F."/>
        </authorList>
    </citation>
    <scope>NUCLEOTIDE SEQUENCE</scope>
</reference>
<sequence length="2756" mass="318708">MISIDLPTNPCLFVLYLSPPFCSCLSSSLFLSLLLSVPVSPPLSSCLSFTPVSACLFRYNGLSFVYLIYLLLIPLFAEPTSTTMQGHTGHLLLSLCITSFSFLLFHIIYQITINSILAWNNIKPDFNCTLWEKSIRQIGFESVIGADAGNGIRVFLPDVGMFLAGLGCWLVCRSLVQKRPPEDMAQDNTDFEPEEEAGEEEEDEEMEEEEEEEGEMEVEESTKMKILRRVAGVASRVKEIIGNLITTAGKVVVTILLGLTGIMLPSLTSAVYFFVFLFLCTWWSFCRTFDTLIFSCMCVLMAIFSAGHLVVLYLYQFQFFQEVIPPEDHYISLFGISSIIQTNCSSTWRLIVNPTMAWHHFVNPIMLLLLYYTLATLIRLWLQEPVEVGDNLGTNVTYVWGNTVRTQKYIEWAKGFYTLECRGLAVKSNGTSFDLISPLNVENGPVCLDLYSTPQYKMDQTNSIEKGEEEEQEEEEQEEEEQEEGRVNAAVTVFRFIMKQSYICALIAMMAWSITYVSWLTFVFLMWSCMLWMVRDRRRYTMLTSPFMVLYGNLLLVLQYIWSFELMQPVPGLFIKKTVLFRELGSKVLCLFSFWLLLRQTLMERQEKQREEAAVLTDVHVDLQPQRKEEEEEEEGEQDIMQVLGNMVMDILVKYWIYICGMMFFLVSFEGRMVMYKIIYMMLFLFCVALYQVHYEYWRRILKYFWMSVVVYTMMVLILVYTFQFDTSLPFWSKLTGMSKEKLKDLGLEQFSVSVLFTRIFIPTSFLLVCILHLHYFHDRFLQLTDLKAVAQKQDSTIYRLVHQDGSLADITMLSMSSGEGAIRMEKEETLVVVTEEKDVGMKQKGALRHTIDLRHLPDVLVCLVRSDLKNKWHLVVDRLTVLLLKFLEYFHKLQIFIWWLLEIHVIKIVSSYIILVSVKEVTLFNYVFLACWAFALPFRRFRPVASSICTVWTCVVIVCKMLYQLESINPPQKNCSMEVNYSEKQKQGELKNSLFIKQRINPSNWVGLEKFNPLLDYLTYNFLMLALLAFEVTIYRHQEFYRLRNKLTAPAARIIFHDITRQHLDHGILKCAKYFINYFFYKFGLETCFLLAVNVIGQRMDFYAMLHAFALITVMYRRRRKAIAEIWSKYCCFLACLLTWQYFICIGIPPAACREYPWRFPNWTMESNVIKWLYIPDFHMKPNPMFLIYDFMLLLCASMQRSIFDEENEAAVRLMAGDNVEICRDLDASSFSIHNPVPDFIHCRSYLDMLKVIVFSYLFWFVLTIIFITGTTRISIFCLGYLVGCFYFLLFGGQLLLKPTKTILHYWDFLIAYNVFVITMKNILSILACGYIRILMKDSCWLIQLLSLACTIKEYDVPTGEDDKACDLPSDEAGIIWDSICFAFLLLQRRVFMSYYFLHVVADIRASEILASRGAELFQATIVKAVKARLEEERKSMEQLKRQSGDYYLFETDSEEEEEEDVKSEDQEPPKKSAFQRAVGKFLSALIALPRSIFKLPKTILQYILRAAKFLYHAWITDSKTAMKERSKEKRKFWKRYTKRGKHKKDQKEDNILKRVFNIIKFTWVLFQTTVESFTKWMNNMCREHIDISTVLRIERCMLTREVKKGNVPSRESIHIYYQKQMRMATSCGSSLDRLSDDDSVSGGSHRVRRRREGYRMESQDSMASMASRDSISSAYTEATMLFSRQGTLDDLDGMPSDIPIPKTSERPRPKLRKIYGLEASKSSDSSSSQVSSEATQCITLYSRQGTNDTIEEVEDEQDQGEDRQRGPREPFPPEGPEGADGGPWSGGYCGPGGGDTTEEEERNQGHDPWGSSGPGEGPSIRLEEAVSFDRLEMSDDESDKYDKRMMVMTPDTSRSDYQDDPRLPSLTTELTASELLLNKMFYDEELERSDKFYNSQPLALQLLYALYNMLVAHSEMVCYLVIILNNMLSASCVTLILPILIFLWAMLSVPRPSKRFWMCAIVYTEVTIIIKYFFQFSFFPFNQNLEVSKTRPYHPPNIIGVEKKDGYVVYDLIQLLALFFHRSILKCHGLWDEDDLHDNKKEILKRDTREATPVPLTPHDRNGSTQTLRSINLGVGASGELPQQQHQQTSQRRKSSSGGSHISHRSAHSVRSKRGSTNSKSSSRRDGSEASVQLKTKKQLVMEKLTEQMIRAKNFTIKRTMNLCLPIRQFFYNLVHPEFSAVTDVYVLMFLADTVDFVIIVFGFSAFGKHSAGADITSSLSEDQVPGAFLVMVLIQFGTMVVDRALYLKKTVLGKVIFQVILVFGIHIWMFFILPGLSERRFNENTVAKLWYFVKCIYFGLSAYQIRCGYPTRVLGNFLTKSYNYLNLFLFQGFRLIPFLTELRAVMDWVWTDTSLSLSSWICVEDIYAHIFVLKCWRESERRYPQPRGQAKKPVVKYGMGGMIVMLLICIIWFPLLFMSLVKSVVGVVNKPLDVSFSITLAGFQPIFTMSAQQNHLRNVSHSDFYKTFKNSYQYYPEALQWLESYVPEDLTIAELEGSSNSLWTISPPSRENIIKMLESKDLFPITVSWSIQRNLTLGAKTEFATGKKVTSLDDKTNPMDQLYINQVAPWTSSVWTCNYCTTEHFLETNVCEQYRIPSHLPDSKLMNITLMLKRSDNVTGESQEWWIVNQTAPGQINVRSPEKHNEAGLDLYVFSDQVSPPSLGFLAGYGIMGLYASVVLVIGKFVREFFSGISHTIMFEELPNVDRILKLCTDIFLVRETGELDLEEDMYAKLIFLYRSPETMIKWTREKTQ</sequence>
<feature type="transmembrane region" description="Helical" evidence="11">
    <location>
        <begin position="675"/>
        <end position="693"/>
    </location>
</feature>
<dbReference type="GeneTree" id="ENSGT00940000154456"/>
<comment type="subcellular location">
    <subcellularLocation>
        <location evidence="1">Cell membrane</location>
        <topology evidence="1">Multi-pass membrane protein</topology>
    </subcellularLocation>
</comment>
<feature type="transmembrane region" description="Helical" evidence="11">
    <location>
        <begin position="922"/>
        <end position="939"/>
    </location>
</feature>
<dbReference type="Bgee" id="ENSELUG00000007258">
    <property type="expression patterns" value="Expressed in bone element and 4 other cell types or tissues"/>
</dbReference>
<dbReference type="Pfam" id="PF23188">
    <property type="entry name" value="THU_Piezo1"/>
    <property type="match status" value="1"/>
</dbReference>
<reference evidence="17" key="3">
    <citation type="submission" date="2025-08" db="UniProtKB">
        <authorList>
            <consortium name="Ensembl"/>
        </authorList>
    </citation>
    <scope>IDENTIFICATION</scope>
</reference>
<feature type="region of interest" description="Disordered" evidence="10">
    <location>
        <begin position="1743"/>
        <end position="1822"/>
    </location>
</feature>
<dbReference type="InterPro" id="IPR056770">
    <property type="entry name" value="Piezo_THU9_anchor"/>
</dbReference>
<feature type="transmembrane region" description="Helical" evidence="11">
    <location>
        <begin position="546"/>
        <end position="564"/>
    </location>
</feature>
<feature type="transmembrane region" description="Helical" evidence="11">
    <location>
        <begin position="292"/>
        <end position="315"/>
    </location>
</feature>
<name>A0A6Q2XB51_ESOLU</name>
<feature type="compositionally biased region" description="Basic residues" evidence="10">
    <location>
        <begin position="2104"/>
        <end position="2116"/>
    </location>
</feature>